<feature type="domain" description="AbiEi antitoxin N-terminal" evidence="1">
    <location>
        <begin position="9"/>
        <end position="50"/>
    </location>
</feature>
<dbReference type="AlphaFoldDB" id="G9PHB6"/>
<evidence type="ECO:0000313" key="2">
    <source>
        <dbReference type="EMBL" id="EHM87265.1"/>
    </source>
</evidence>
<dbReference type="STRING" id="435830.HMPREF0045_01644"/>
<dbReference type="InterPro" id="IPR025159">
    <property type="entry name" value="AbiEi_N"/>
</dbReference>
<dbReference type="HOGENOM" id="CLU_089333_1_2_11"/>
<sequence length="200" mass="22425">MLDELVSYIDAEGGVAYSSQLKGAGFSAGLISYASEAGLIDRISRGIYCTPDVFEDDFLVIGARWRRCIFSHNSALYLNGLSDRLPIVQSVTVPRGYNPVRLIEEFPGIQIHWVRPDIYELGATNIMTPSGNRVRCYNSERSIADLIRQRKLGGVDAQLVRDAIGGYFNSRDKDLHELARMCEALGVRRELQVYLEVLHL</sequence>
<accession>G9PHB6</accession>
<name>G9PHB6_9ACTO</name>
<dbReference type="Pfam" id="PF13338">
    <property type="entry name" value="AbiEi_4"/>
    <property type="match status" value="1"/>
</dbReference>
<proteinExistence type="predicted"/>
<comment type="caution">
    <text evidence="2">The sequence shown here is derived from an EMBL/GenBank/DDBJ whole genome shotgun (WGS) entry which is preliminary data.</text>
</comment>
<evidence type="ECO:0000259" key="1">
    <source>
        <dbReference type="Pfam" id="PF13338"/>
    </source>
</evidence>
<evidence type="ECO:0000313" key="3">
    <source>
        <dbReference type="Proteomes" id="UP000003822"/>
    </source>
</evidence>
<organism evidence="2 3">
    <name type="scientific">Actinomyces graevenitzii C83</name>
    <dbReference type="NCBI Taxonomy" id="435830"/>
    <lineage>
        <taxon>Bacteria</taxon>
        <taxon>Bacillati</taxon>
        <taxon>Actinomycetota</taxon>
        <taxon>Actinomycetes</taxon>
        <taxon>Actinomycetales</taxon>
        <taxon>Actinomycetaceae</taxon>
        <taxon>Actinomyces</taxon>
    </lineage>
</organism>
<protein>
    <recommendedName>
        <fullName evidence="1">AbiEi antitoxin N-terminal domain-containing protein</fullName>
    </recommendedName>
</protein>
<dbReference type="RefSeq" id="WP_005987420.1">
    <property type="nucleotide sequence ID" value="NZ_JH470339.1"/>
</dbReference>
<dbReference type="EMBL" id="ACRN01000015">
    <property type="protein sequence ID" value="EHM87265.1"/>
    <property type="molecule type" value="Genomic_DNA"/>
</dbReference>
<keyword evidence="3" id="KW-1185">Reference proteome</keyword>
<gene>
    <name evidence="2" type="ORF">HMPREF0045_01644</name>
</gene>
<dbReference type="eggNOG" id="COG5340">
    <property type="taxonomic scope" value="Bacteria"/>
</dbReference>
<reference evidence="2 3" key="1">
    <citation type="submission" date="2011-10" db="EMBL/GenBank/DDBJ databases">
        <title>The Genome Sequence of Actinomyces graevenitzii C83.</title>
        <authorList>
            <consortium name="The Broad Institute Genome Sequencing Platform"/>
            <consortium name="The Broad Institute Genome Sequencing Center for Infectious Disease"/>
            <person name="Earl A."/>
            <person name="Ward D."/>
            <person name="Feldgarden M."/>
            <person name="Gevers D."/>
            <person name="Sibley C.D."/>
            <person name="Field T.R."/>
            <person name="Grinwis M."/>
            <person name="Eshaghurshan C.S."/>
            <person name="Surette M.G."/>
            <person name="Young S.K."/>
            <person name="Zeng Q."/>
            <person name="Gargeya S."/>
            <person name="Fitzgerald M."/>
            <person name="Haas B."/>
            <person name="Abouelleil A."/>
            <person name="Alvarado L."/>
            <person name="Arachchi H.M."/>
            <person name="Berlin A."/>
            <person name="Brown A."/>
            <person name="Chapman S.B."/>
            <person name="Chen Z."/>
            <person name="Dunbar C."/>
            <person name="Freedman E."/>
            <person name="Gearin G."/>
            <person name="Goldberg J."/>
            <person name="Griggs A."/>
            <person name="Gujja S."/>
            <person name="Heiman D."/>
            <person name="Howarth C."/>
            <person name="Larson L."/>
            <person name="Lui A."/>
            <person name="MacDonald P.J.P."/>
            <person name="Montmayeur A."/>
            <person name="Murphy C."/>
            <person name="Neiman D."/>
            <person name="Pearson M."/>
            <person name="Priest M."/>
            <person name="Roberts A."/>
            <person name="Saif S."/>
            <person name="Shea T."/>
            <person name="Shenoy N."/>
            <person name="Sisk P."/>
            <person name="Stolte C."/>
            <person name="Sykes S."/>
            <person name="Wortman J."/>
            <person name="Nusbaum C."/>
            <person name="Birren B."/>
        </authorList>
    </citation>
    <scope>NUCLEOTIDE SEQUENCE [LARGE SCALE GENOMIC DNA]</scope>
    <source>
        <strain evidence="2 3">C83</strain>
    </source>
</reference>
<dbReference type="Proteomes" id="UP000003822">
    <property type="component" value="Unassembled WGS sequence"/>
</dbReference>